<proteinExistence type="predicted"/>
<dbReference type="InterPro" id="IPR006221">
    <property type="entry name" value="TrpG/PapA_dom"/>
</dbReference>
<evidence type="ECO:0000256" key="4">
    <source>
        <dbReference type="ARBA" id="ARBA00047683"/>
    </source>
</evidence>
<keyword evidence="3" id="KW-0456">Lyase</keyword>
<evidence type="ECO:0000259" key="5">
    <source>
        <dbReference type="Pfam" id="PF00117"/>
    </source>
</evidence>
<dbReference type="FunFam" id="3.40.50.880:FF:000003">
    <property type="entry name" value="Anthranilate synthase component II"/>
    <property type="match status" value="1"/>
</dbReference>
<sequence>MNILLVDNRDSFTFNLADACRTAGATVRVVRNSIDADEALRRAIDDAAILMLSPGPGRPEDAGCCLDLIELARGRVPLIGICLGHQAIVQQAGGTVCRADAPCHGKCSSIDHDGTDLFEGLPSPLGIGRYHSLCTPVSDLPERFRVEAELDGMAMAISDMEAGQFGLQFHPESILTPRGDRLIDRLLASADACRRRFAADLRRKRAHRTT</sequence>
<dbReference type="PROSITE" id="PS51273">
    <property type="entry name" value="GATASE_TYPE_1"/>
    <property type="match status" value="1"/>
</dbReference>
<evidence type="ECO:0000256" key="3">
    <source>
        <dbReference type="ARBA" id="ARBA00023239"/>
    </source>
</evidence>
<dbReference type="PRINTS" id="PR00097">
    <property type="entry name" value="ANTSNTHASEII"/>
</dbReference>
<feature type="domain" description="Glutamine amidotransferase" evidence="5">
    <location>
        <begin position="4"/>
        <end position="186"/>
    </location>
</feature>
<dbReference type="PANTHER" id="PTHR43418:SF2">
    <property type="entry name" value="BIFUNCTIONAL PROTEIN TRPGD"/>
    <property type="match status" value="1"/>
</dbReference>
<dbReference type="InterPro" id="IPR017926">
    <property type="entry name" value="GATASE"/>
</dbReference>
<dbReference type="Pfam" id="PF00117">
    <property type="entry name" value="GATase"/>
    <property type="match status" value="1"/>
</dbReference>
<evidence type="ECO:0000313" key="6">
    <source>
        <dbReference type="EMBL" id="QNN64966.1"/>
    </source>
</evidence>
<dbReference type="AlphaFoldDB" id="A0A7G9SAU1"/>
<dbReference type="EMBL" id="CP060717">
    <property type="protein sequence ID" value="QNN64966.1"/>
    <property type="molecule type" value="Genomic_DNA"/>
</dbReference>
<accession>A0A7G9SAU1</accession>
<dbReference type="GO" id="GO:0002047">
    <property type="term" value="P:phenazine biosynthetic process"/>
    <property type="evidence" value="ECO:0007669"/>
    <property type="project" value="TreeGrafter"/>
</dbReference>
<dbReference type="PANTHER" id="PTHR43418">
    <property type="entry name" value="MULTIFUNCTIONAL TRYPTOPHAN BIOSYNTHESIS PROTEIN-RELATED"/>
    <property type="match status" value="1"/>
</dbReference>
<dbReference type="Proteomes" id="UP000515955">
    <property type="component" value="Chromosome"/>
</dbReference>
<dbReference type="SUPFAM" id="SSF52317">
    <property type="entry name" value="Class I glutamine amidotransferase-like"/>
    <property type="match status" value="1"/>
</dbReference>
<dbReference type="PRINTS" id="PR00099">
    <property type="entry name" value="CPSGATASE"/>
</dbReference>
<dbReference type="KEGG" id="srhi:H9L12_12310"/>
<dbReference type="GO" id="GO:0004048">
    <property type="term" value="F:anthranilate phosphoribosyltransferase activity"/>
    <property type="evidence" value="ECO:0007669"/>
    <property type="project" value="TreeGrafter"/>
</dbReference>
<dbReference type="Gene3D" id="3.40.50.880">
    <property type="match status" value="1"/>
</dbReference>
<dbReference type="RefSeq" id="WP_187541965.1">
    <property type="nucleotide sequence ID" value="NZ_CP060717.1"/>
</dbReference>
<dbReference type="EC" id="4.1.3.27" evidence="1"/>
<dbReference type="CDD" id="cd01743">
    <property type="entry name" value="GATase1_Anthranilate_Synthase"/>
    <property type="match status" value="1"/>
</dbReference>
<gene>
    <name evidence="6" type="ORF">H9L12_12310</name>
</gene>
<evidence type="ECO:0000256" key="1">
    <source>
        <dbReference type="ARBA" id="ARBA00012266"/>
    </source>
</evidence>
<keyword evidence="2" id="KW-0315">Glutamine amidotransferase</keyword>
<dbReference type="GO" id="GO:0005829">
    <property type="term" value="C:cytosol"/>
    <property type="evidence" value="ECO:0007669"/>
    <property type="project" value="TreeGrafter"/>
</dbReference>
<keyword evidence="7" id="KW-1185">Reference proteome</keyword>
<dbReference type="PRINTS" id="PR00096">
    <property type="entry name" value="GATASE"/>
</dbReference>
<dbReference type="InterPro" id="IPR029062">
    <property type="entry name" value="Class_I_gatase-like"/>
</dbReference>
<reference evidence="6 7" key="1">
    <citation type="submission" date="2020-08" db="EMBL/GenBank/DDBJ databases">
        <title>Genome sequence of Sphingomonas rhizophila KACC 19189T.</title>
        <authorList>
            <person name="Hyun D.-W."/>
            <person name="Bae J.-W."/>
        </authorList>
    </citation>
    <scope>NUCLEOTIDE SEQUENCE [LARGE SCALE GENOMIC DNA]</scope>
    <source>
        <strain evidence="6 7">KACC 19189</strain>
    </source>
</reference>
<dbReference type="InterPro" id="IPR050472">
    <property type="entry name" value="Anth_synth/Amidotransfase"/>
</dbReference>
<evidence type="ECO:0000256" key="2">
    <source>
        <dbReference type="ARBA" id="ARBA00022962"/>
    </source>
</evidence>
<dbReference type="GO" id="GO:0004049">
    <property type="term" value="F:anthranilate synthase activity"/>
    <property type="evidence" value="ECO:0007669"/>
    <property type="project" value="UniProtKB-EC"/>
</dbReference>
<evidence type="ECO:0000313" key="7">
    <source>
        <dbReference type="Proteomes" id="UP000515955"/>
    </source>
</evidence>
<comment type="catalytic activity">
    <reaction evidence="4">
        <text>chorismate + L-glutamine = anthranilate + pyruvate + L-glutamate + H(+)</text>
        <dbReference type="Rhea" id="RHEA:21732"/>
        <dbReference type="ChEBI" id="CHEBI:15361"/>
        <dbReference type="ChEBI" id="CHEBI:15378"/>
        <dbReference type="ChEBI" id="CHEBI:16567"/>
        <dbReference type="ChEBI" id="CHEBI:29748"/>
        <dbReference type="ChEBI" id="CHEBI:29985"/>
        <dbReference type="ChEBI" id="CHEBI:58359"/>
        <dbReference type="EC" id="4.1.3.27"/>
    </reaction>
</comment>
<protein>
    <recommendedName>
        <fullName evidence="1">anthranilate synthase</fullName>
        <ecNumber evidence="1">4.1.3.27</ecNumber>
    </recommendedName>
</protein>
<dbReference type="GO" id="GO:0000162">
    <property type="term" value="P:L-tryptophan biosynthetic process"/>
    <property type="evidence" value="ECO:0007669"/>
    <property type="project" value="TreeGrafter"/>
</dbReference>
<name>A0A7G9SAU1_9SPHN</name>
<dbReference type="NCBIfam" id="TIGR00566">
    <property type="entry name" value="trpG_papA"/>
    <property type="match status" value="1"/>
</dbReference>
<organism evidence="6 7">
    <name type="scientific">Sphingomonas rhizophila</name>
    <dbReference type="NCBI Taxonomy" id="2071607"/>
    <lineage>
        <taxon>Bacteria</taxon>
        <taxon>Pseudomonadati</taxon>
        <taxon>Pseudomonadota</taxon>
        <taxon>Alphaproteobacteria</taxon>
        <taxon>Sphingomonadales</taxon>
        <taxon>Sphingomonadaceae</taxon>
        <taxon>Sphingomonas</taxon>
    </lineage>
</organism>